<dbReference type="EMBL" id="JBHSKS010000002">
    <property type="protein sequence ID" value="MFC5190689.1"/>
    <property type="molecule type" value="Genomic_DNA"/>
</dbReference>
<dbReference type="Pfam" id="PF01063">
    <property type="entry name" value="Aminotran_4"/>
    <property type="match status" value="1"/>
</dbReference>
<sequence length="270" mass="30112">MSDTDTTFVFDPQTQTWLSQDTFSIPNRGINFGDGIFETMVYDGRGIKFFDEHRSRLILGLETLGISKSQIDIHGLSDFLSHQFSDQKLRVRWTIFRSGLGKYTPLDNESVQVLMIEPFQAAPLLKKIAGVSNKVALSFSLWSRCKTLNAIPYVLAGMERQQKGWDEIILLDTRGKVAEAGASSIFWEKRGVVFTPSLSCGCIAGVSRSVIMDNLVQADVPIVEGEFELDDLLSADKVWTSNVTGISYLESIGSSKFSTESIPFLQEIFE</sequence>
<comment type="catalytic activity">
    <reaction evidence="6">
        <text>L-valine + 2-oxoglutarate = 3-methyl-2-oxobutanoate + L-glutamate</text>
        <dbReference type="Rhea" id="RHEA:24813"/>
        <dbReference type="ChEBI" id="CHEBI:11851"/>
        <dbReference type="ChEBI" id="CHEBI:16810"/>
        <dbReference type="ChEBI" id="CHEBI:29985"/>
        <dbReference type="ChEBI" id="CHEBI:57762"/>
        <dbReference type="EC" id="2.6.1.42"/>
    </reaction>
</comment>
<comment type="pathway">
    <text evidence="3">Amino-acid biosynthesis; L-leucine biosynthesis; L-leucine from 3-methyl-2-oxobutanoate: step 4/4.</text>
</comment>
<evidence type="ECO:0000256" key="7">
    <source>
        <dbReference type="ARBA" id="ARBA00048798"/>
    </source>
</evidence>
<proteinExistence type="inferred from homology"/>
<dbReference type="SUPFAM" id="SSF56752">
    <property type="entry name" value="D-aminoacid aminotransferase-like PLP-dependent enzymes"/>
    <property type="match status" value="1"/>
</dbReference>
<dbReference type="RefSeq" id="WP_377912015.1">
    <property type="nucleotide sequence ID" value="NZ_JBHSKS010000002.1"/>
</dbReference>
<dbReference type="InterPro" id="IPR036038">
    <property type="entry name" value="Aminotransferase-like"/>
</dbReference>
<evidence type="ECO:0000256" key="8">
    <source>
        <dbReference type="ARBA" id="ARBA00049229"/>
    </source>
</evidence>
<evidence type="ECO:0000256" key="3">
    <source>
        <dbReference type="ARBA" id="ARBA00005072"/>
    </source>
</evidence>
<dbReference type="EC" id="2.6.1.42" evidence="5"/>
<evidence type="ECO:0000256" key="1">
    <source>
        <dbReference type="ARBA" id="ARBA00004824"/>
    </source>
</evidence>
<dbReference type="Proteomes" id="UP001596163">
    <property type="component" value="Unassembled WGS sequence"/>
</dbReference>
<dbReference type="CDD" id="cd00449">
    <property type="entry name" value="PLPDE_IV"/>
    <property type="match status" value="1"/>
</dbReference>
<evidence type="ECO:0000256" key="5">
    <source>
        <dbReference type="ARBA" id="ARBA00013053"/>
    </source>
</evidence>
<name>A0ABW0BS78_9BACT</name>
<keyword evidence="10" id="KW-1185">Reference proteome</keyword>
<gene>
    <name evidence="9" type="ORF">ACFPIK_02845</name>
</gene>
<dbReference type="GO" id="GO:0008483">
    <property type="term" value="F:transaminase activity"/>
    <property type="evidence" value="ECO:0007669"/>
    <property type="project" value="UniProtKB-KW"/>
</dbReference>
<comment type="pathway">
    <text evidence="2">Amino-acid biosynthesis; L-valine biosynthesis; L-valine from pyruvate: step 4/4.</text>
</comment>
<keyword evidence="9" id="KW-0808">Transferase</keyword>
<dbReference type="InterPro" id="IPR050571">
    <property type="entry name" value="Class-IV_PLP-Dep_Aminotrnsfr"/>
</dbReference>
<dbReference type="InterPro" id="IPR043132">
    <property type="entry name" value="BCAT-like_C"/>
</dbReference>
<accession>A0ABW0BS78</accession>
<dbReference type="InterPro" id="IPR043131">
    <property type="entry name" value="BCAT-like_N"/>
</dbReference>
<comment type="catalytic activity">
    <reaction evidence="7">
        <text>L-isoleucine + 2-oxoglutarate = (S)-3-methyl-2-oxopentanoate + L-glutamate</text>
        <dbReference type="Rhea" id="RHEA:24801"/>
        <dbReference type="ChEBI" id="CHEBI:16810"/>
        <dbReference type="ChEBI" id="CHEBI:29985"/>
        <dbReference type="ChEBI" id="CHEBI:35146"/>
        <dbReference type="ChEBI" id="CHEBI:58045"/>
        <dbReference type="EC" id="2.6.1.42"/>
    </reaction>
</comment>
<dbReference type="PANTHER" id="PTHR42743:SF11">
    <property type="entry name" value="AMINODEOXYCHORISMATE LYASE"/>
    <property type="match status" value="1"/>
</dbReference>
<evidence type="ECO:0000256" key="2">
    <source>
        <dbReference type="ARBA" id="ARBA00004931"/>
    </source>
</evidence>
<keyword evidence="9" id="KW-0032">Aminotransferase</keyword>
<protein>
    <recommendedName>
        <fullName evidence="5">branched-chain-amino-acid transaminase</fullName>
        <ecNumber evidence="5">2.6.1.42</ecNumber>
    </recommendedName>
</protein>
<comment type="caution">
    <text evidence="9">The sequence shown here is derived from an EMBL/GenBank/DDBJ whole genome shotgun (WGS) entry which is preliminary data.</text>
</comment>
<comment type="catalytic activity">
    <reaction evidence="8">
        <text>L-leucine + 2-oxoglutarate = 4-methyl-2-oxopentanoate + L-glutamate</text>
        <dbReference type="Rhea" id="RHEA:18321"/>
        <dbReference type="ChEBI" id="CHEBI:16810"/>
        <dbReference type="ChEBI" id="CHEBI:17865"/>
        <dbReference type="ChEBI" id="CHEBI:29985"/>
        <dbReference type="ChEBI" id="CHEBI:57427"/>
        <dbReference type="EC" id="2.6.1.42"/>
    </reaction>
</comment>
<evidence type="ECO:0000256" key="4">
    <source>
        <dbReference type="ARBA" id="ARBA00009320"/>
    </source>
</evidence>
<evidence type="ECO:0000313" key="9">
    <source>
        <dbReference type="EMBL" id="MFC5190689.1"/>
    </source>
</evidence>
<comment type="pathway">
    <text evidence="1">Amino-acid biosynthesis; L-isoleucine biosynthesis; L-isoleucine from 2-oxobutanoate: step 4/4.</text>
</comment>
<evidence type="ECO:0000313" key="10">
    <source>
        <dbReference type="Proteomes" id="UP001596163"/>
    </source>
</evidence>
<organism evidence="9 10">
    <name type="scientific">Algoriphagus aquatilis</name>
    <dbReference type="NCBI Taxonomy" id="490186"/>
    <lineage>
        <taxon>Bacteria</taxon>
        <taxon>Pseudomonadati</taxon>
        <taxon>Bacteroidota</taxon>
        <taxon>Cytophagia</taxon>
        <taxon>Cytophagales</taxon>
        <taxon>Cyclobacteriaceae</taxon>
        <taxon>Algoriphagus</taxon>
    </lineage>
</organism>
<reference evidence="10" key="1">
    <citation type="journal article" date="2019" name="Int. J. Syst. Evol. Microbiol.">
        <title>The Global Catalogue of Microorganisms (GCM) 10K type strain sequencing project: providing services to taxonomists for standard genome sequencing and annotation.</title>
        <authorList>
            <consortium name="The Broad Institute Genomics Platform"/>
            <consortium name="The Broad Institute Genome Sequencing Center for Infectious Disease"/>
            <person name="Wu L."/>
            <person name="Ma J."/>
        </authorList>
    </citation>
    <scope>NUCLEOTIDE SEQUENCE [LARGE SCALE GENOMIC DNA]</scope>
    <source>
        <strain evidence="10">CGMCC 1.7030</strain>
    </source>
</reference>
<dbReference type="Gene3D" id="3.20.10.10">
    <property type="entry name" value="D-amino Acid Aminotransferase, subunit A, domain 2"/>
    <property type="match status" value="1"/>
</dbReference>
<dbReference type="Gene3D" id="3.30.470.10">
    <property type="match status" value="1"/>
</dbReference>
<dbReference type="PANTHER" id="PTHR42743">
    <property type="entry name" value="AMINO-ACID AMINOTRANSFERASE"/>
    <property type="match status" value="1"/>
</dbReference>
<comment type="similarity">
    <text evidence="4">Belongs to the class-IV pyridoxal-phosphate-dependent aminotransferase family.</text>
</comment>
<evidence type="ECO:0000256" key="6">
    <source>
        <dbReference type="ARBA" id="ARBA00048212"/>
    </source>
</evidence>
<dbReference type="InterPro" id="IPR001544">
    <property type="entry name" value="Aminotrans_IV"/>
</dbReference>